<dbReference type="InterPro" id="IPR036390">
    <property type="entry name" value="WH_DNA-bd_sf"/>
</dbReference>
<evidence type="ECO:0000256" key="3">
    <source>
        <dbReference type="ARBA" id="ARBA00023163"/>
    </source>
</evidence>
<dbReference type="RefSeq" id="WP_108781995.1">
    <property type="nucleotide sequence ID" value="NZ_OMKW01000002.1"/>
</dbReference>
<proteinExistence type="predicted"/>
<dbReference type="Gene3D" id="1.10.10.10">
    <property type="entry name" value="Winged helix-like DNA-binding domain superfamily/Winged helix DNA-binding domain"/>
    <property type="match status" value="1"/>
</dbReference>
<sequence length="148" mass="15815">MSTDRSDKNARLAAAISGIIGALLVAGRKGAPAEGLLPFNPLYFHMLRFLAREGDQRPTVLLKALGAPKTTISSATSALEKRGLIERRADPDDGRARLLHLTDAGQEVVAAIERQDLRNATAMLEALDEESVDGFVEAIEQVSAHISG</sequence>
<keyword evidence="6" id="KW-1185">Reference proteome</keyword>
<dbReference type="GO" id="GO:0003700">
    <property type="term" value="F:DNA-binding transcription factor activity"/>
    <property type="evidence" value="ECO:0007669"/>
    <property type="project" value="InterPro"/>
</dbReference>
<dbReference type="PANTHER" id="PTHR42756">
    <property type="entry name" value="TRANSCRIPTIONAL REGULATOR, MARR"/>
    <property type="match status" value="1"/>
</dbReference>
<dbReference type="PROSITE" id="PS01117">
    <property type="entry name" value="HTH_MARR_1"/>
    <property type="match status" value="1"/>
</dbReference>
<dbReference type="PANTHER" id="PTHR42756:SF1">
    <property type="entry name" value="TRANSCRIPTIONAL REPRESSOR OF EMRAB OPERON"/>
    <property type="match status" value="1"/>
</dbReference>
<accession>A0A2R8AAN6</accession>
<keyword evidence="2" id="KW-0238">DNA-binding</keyword>
<dbReference type="OrthoDB" id="582199at2"/>
<dbReference type="AlphaFoldDB" id="A0A2R8AAN6"/>
<evidence type="ECO:0000313" key="5">
    <source>
        <dbReference type="EMBL" id="SPF29284.1"/>
    </source>
</evidence>
<organism evidence="5 6">
    <name type="scientific">Pontivivens insulae</name>
    <dbReference type="NCBI Taxonomy" id="1639689"/>
    <lineage>
        <taxon>Bacteria</taxon>
        <taxon>Pseudomonadati</taxon>
        <taxon>Pseudomonadota</taxon>
        <taxon>Alphaproteobacteria</taxon>
        <taxon>Rhodobacterales</taxon>
        <taxon>Paracoccaceae</taxon>
        <taxon>Pontivivens</taxon>
    </lineage>
</organism>
<dbReference type="Proteomes" id="UP000244932">
    <property type="component" value="Unassembled WGS sequence"/>
</dbReference>
<evidence type="ECO:0000313" key="6">
    <source>
        <dbReference type="Proteomes" id="UP000244932"/>
    </source>
</evidence>
<dbReference type="GO" id="GO:0003677">
    <property type="term" value="F:DNA binding"/>
    <property type="evidence" value="ECO:0007669"/>
    <property type="project" value="UniProtKB-KW"/>
</dbReference>
<gene>
    <name evidence="5" type="primary">slyA_2</name>
    <name evidence="5" type="ORF">POI8812_01592</name>
</gene>
<evidence type="ECO:0000259" key="4">
    <source>
        <dbReference type="PROSITE" id="PS50995"/>
    </source>
</evidence>
<name>A0A2R8AAN6_9RHOB</name>
<reference evidence="5 6" key="1">
    <citation type="submission" date="2018-03" db="EMBL/GenBank/DDBJ databases">
        <authorList>
            <person name="Keele B.F."/>
        </authorList>
    </citation>
    <scope>NUCLEOTIDE SEQUENCE [LARGE SCALE GENOMIC DNA]</scope>
    <source>
        <strain evidence="5 6">CeCT 8812</strain>
    </source>
</reference>
<dbReference type="Pfam" id="PF12802">
    <property type="entry name" value="MarR_2"/>
    <property type="match status" value="1"/>
</dbReference>
<keyword evidence="1" id="KW-0805">Transcription regulation</keyword>
<dbReference type="EMBL" id="OMKW01000002">
    <property type="protein sequence ID" value="SPF29284.1"/>
    <property type="molecule type" value="Genomic_DNA"/>
</dbReference>
<evidence type="ECO:0000256" key="1">
    <source>
        <dbReference type="ARBA" id="ARBA00023015"/>
    </source>
</evidence>
<dbReference type="InterPro" id="IPR000835">
    <property type="entry name" value="HTH_MarR-typ"/>
</dbReference>
<evidence type="ECO:0000256" key="2">
    <source>
        <dbReference type="ARBA" id="ARBA00023125"/>
    </source>
</evidence>
<dbReference type="InterPro" id="IPR023187">
    <property type="entry name" value="Tscrpt_reg_MarR-type_CS"/>
</dbReference>
<keyword evidence="3" id="KW-0804">Transcription</keyword>
<dbReference type="SMART" id="SM00347">
    <property type="entry name" value="HTH_MARR"/>
    <property type="match status" value="1"/>
</dbReference>
<dbReference type="PROSITE" id="PS50995">
    <property type="entry name" value="HTH_MARR_2"/>
    <property type="match status" value="1"/>
</dbReference>
<dbReference type="PRINTS" id="PR00598">
    <property type="entry name" value="HTHMARR"/>
</dbReference>
<dbReference type="InterPro" id="IPR036388">
    <property type="entry name" value="WH-like_DNA-bd_sf"/>
</dbReference>
<dbReference type="SUPFAM" id="SSF46785">
    <property type="entry name" value="Winged helix' DNA-binding domain"/>
    <property type="match status" value="1"/>
</dbReference>
<protein>
    <submittedName>
        <fullName evidence="5">Transcriptional regulator SlyA</fullName>
    </submittedName>
</protein>
<feature type="domain" description="HTH marR-type" evidence="4">
    <location>
        <begin position="9"/>
        <end position="144"/>
    </location>
</feature>